<comment type="caution">
    <text evidence="1">The sequence shown here is derived from an EMBL/GenBank/DDBJ whole genome shotgun (WGS) entry which is preliminary data.</text>
</comment>
<proteinExistence type="predicted"/>
<dbReference type="Proteomes" id="UP000057737">
    <property type="component" value="Unassembled WGS sequence"/>
</dbReference>
<protein>
    <submittedName>
        <fullName evidence="1">Uncharacterized protein</fullName>
    </submittedName>
</protein>
<reference evidence="1 2" key="1">
    <citation type="submission" date="2015-11" db="EMBL/GenBank/DDBJ databases">
        <title>Draft Genome Sequence of the Strain BR 10303 (Bradyrhizobium sp.) isolated from nodules of Centrolobium paraense.</title>
        <authorList>
            <person name="Zelli J.E."/>
            <person name="Simoes-Araujo J.L."/>
            <person name="Barauna A.C."/>
            <person name="Silva K."/>
        </authorList>
    </citation>
    <scope>NUCLEOTIDE SEQUENCE [LARGE SCALE GENOMIC DNA]</scope>
    <source>
        <strain evidence="1 2">BR 10303</strain>
    </source>
</reference>
<organism evidence="1 2">
    <name type="scientific">Bradyrhizobium macuxiense</name>
    <dbReference type="NCBI Taxonomy" id="1755647"/>
    <lineage>
        <taxon>Bacteria</taxon>
        <taxon>Pseudomonadati</taxon>
        <taxon>Pseudomonadota</taxon>
        <taxon>Alphaproteobacteria</taxon>
        <taxon>Hyphomicrobiales</taxon>
        <taxon>Nitrobacteraceae</taxon>
        <taxon>Bradyrhizobium</taxon>
    </lineage>
</organism>
<dbReference type="AlphaFoldDB" id="A0A109K5C3"/>
<accession>A0A109K5C3</accession>
<evidence type="ECO:0000313" key="1">
    <source>
        <dbReference type="EMBL" id="KWV61119.1"/>
    </source>
</evidence>
<evidence type="ECO:0000313" key="2">
    <source>
        <dbReference type="Proteomes" id="UP000057737"/>
    </source>
</evidence>
<gene>
    <name evidence="1" type="ORF">AS156_25805</name>
</gene>
<dbReference type="EMBL" id="LNCU01000008">
    <property type="protein sequence ID" value="KWV61119.1"/>
    <property type="molecule type" value="Genomic_DNA"/>
</dbReference>
<name>A0A109K5C3_9BRAD</name>
<keyword evidence="2" id="KW-1185">Reference proteome</keyword>
<sequence length="119" mass="12533">MSDYSLVGLTSQVCQLFGDAGIEPDLASNLLDGQHTKLDELLNSTLNGVGAAEITLIGDQQIRWIAVLGLEIEVIDDCMCCAGFSVGQLAKLAHDALPFELVVAGGDRAAMVVLIFSIV</sequence>